<feature type="domain" description="Pleiotropic ABC efflux transporter N-terminal" evidence="3">
    <location>
        <begin position="65"/>
        <end position="134"/>
    </location>
</feature>
<evidence type="ECO:0000259" key="3">
    <source>
        <dbReference type="Pfam" id="PF14510"/>
    </source>
</evidence>
<gene>
    <name evidence="4" type="ORF">CCUS01_15066</name>
</gene>
<dbReference type="Pfam" id="PF14510">
    <property type="entry name" value="ABC_trans_N"/>
    <property type="match status" value="1"/>
</dbReference>
<dbReference type="EMBL" id="MPDP01000060">
    <property type="protein sequence ID" value="KAK1486736.1"/>
    <property type="molecule type" value="Genomic_DNA"/>
</dbReference>
<reference evidence="4" key="1">
    <citation type="submission" date="2016-11" db="EMBL/GenBank/DDBJ databases">
        <title>The genome sequence of Colletotrichum cuscutae.</title>
        <authorList>
            <person name="Baroncelli R."/>
        </authorList>
    </citation>
    <scope>NUCLEOTIDE SEQUENCE</scope>
    <source>
        <strain evidence="4">IMI 304802</strain>
    </source>
</reference>
<dbReference type="PANTHER" id="PTHR19241">
    <property type="entry name" value="ATP-BINDING CASSETTE TRANSPORTER"/>
    <property type="match status" value="1"/>
</dbReference>
<keyword evidence="5" id="KW-1185">Reference proteome</keyword>
<evidence type="ECO:0000313" key="5">
    <source>
        <dbReference type="Proteomes" id="UP001239213"/>
    </source>
</evidence>
<dbReference type="InterPro" id="IPR027417">
    <property type="entry name" value="P-loop_NTPase"/>
</dbReference>
<accession>A0AAI9Y891</accession>
<sequence length="309" mass="34596">MHRPQGDSGNVMSKPSDDTLHAKAIQEHDHQRNDMDIEANDAQVNELVRPYSLNLIRSASRLDPGINPFLSDHPALDPSCREEFNAKKWARALLQHSYHHPGDYPRLEAGVASRNLSVHGYGTDTDYQKDVLNVLWQAPMMIKQALSNRRQKIDILREFDGIVKSGEMLLVLGRPGSGVSTLLKTIAGETQGLHLGDHSHFSYQGIPMETMHKRFRGEVIYQAETDIHFPHLTVGQTLLFASLARTPKNRFPGVSRQRYAEHLRDVVMAVFGISHTINTKVGNDFVRGVSGGERKRVSIAEVTLSQSPI</sequence>
<comment type="caution">
    <text evidence="4">The sequence shown here is derived from an EMBL/GenBank/DDBJ whole genome shotgun (WGS) entry which is preliminary data.</text>
</comment>
<dbReference type="GO" id="GO:0016887">
    <property type="term" value="F:ATP hydrolysis activity"/>
    <property type="evidence" value="ECO:0007669"/>
    <property type="project" value="InterPro"/>
</dbReference>
<dbReference type="Proteomes" id="UP001239213">
    <property type="component" value="Unassembled WGS sequence"/>
</dbReference>
<evidence type="ECO:0000259" key="2">
    <source>
        <dbReference type="Pfam" id="PF00005"/>
    </source>
</evidence>
<dbReference type="InterPro" id="IPR029481">
    <property type="entry name" value="ABC_trans_N"/>
</dbReference>
<protein>
    <recommendedName>
        <fullName evidence="6">ABC transporter domain-containing protein</fullName>
    </recommendedName>
</protein>
<feature type="domain" description="ABC transporter" evidence="2">
    <location>
        <begin position="159"/>
        <end position="309"/>
    </location>
</feature>
<dbReference type="Gene3D" id="3.40.50.300">
    <property type="entry name" value="P-loop containing nucleotide triphosphate hydrolases"/>
    <property type="match status" value="1"/>
</dbReference>
<keyword evidence="1" id="KW-0813">Transport</keyword>
<evidence type="ECO:0000256" key="1">
    <source>
        <dbReference type="ARBA" id="ARBA00022448"/>
    </source>
</evidence>
<evidence type="ECO:0000313" key="4">
    <source>
        <dbReference type="EMBL" id="KAK1486736.1"/>
    </source>
</evidence>
<dbReference type="GO" id="GO:0005524">
    <property type="term" value="F:ATP binding"/>
    <property type="evidence" value="ECO:0007669"/>
    <property type="project" value="InterPro"/>
</dbReference>
<dbReference type="AlphaFoldDB" id="A0AAI9Y891"/>
<dbReference type="InterPro" id="IPR003439">
    <property type="entry name" value="ABC_transporter-like_ATP-bd"/>
</dbReference>
<evidence type="ECO:0008006" key="6">
    <source>
        <dbReference type="Google" id="ProtNLM"/>
    </source>
</evidence>
<proteinExistence type="predicted"/>
<organism evidence="4 5">
    <name type="scientific">Colletotrichum cuscutae</name>
    <dbReference type="NCBI Taxonomy" id="1209917"/>
    <lineage>
        <taxon>Eukaryota</taxon>
        <taxon>Fungi</taxon>
        <taxon>Dikarya</taxon>
        <taxon>Ascomycota</taxon>
        <taxon>Pezizomycotina</taxon>
        <taxon>Sordariomycetes</taxon>
        <taxon>Hypocreomycetidae</taxon>
        <taxon>Glomerellales</taxon>
        <taxon>Glomerellaceae</taxon>
        <taxon>Colletotrichum</taxon>
        <taxon>Colletotrichum acutatum species complex</taxon>
    </lineage>
</organism>
<name>A0AAI9Y891_9PEZI</name>
<dbReference type="SUPFAM" id="SSF52540">
    <property type="entry name" value="P-loop containing nucleoside triphosphate hydrolases"/>
    <property type="match status" value="1"/>
</dbReference>
<dbReference type="Pfam" id="PF00005">
    <property type="entry name" value="ABC_tran"/>
    <property type="match status" value="1"/>
</dbReference>